<dbReference type="Gene3D" id="3.10.100.10">
    <property type="entry name" value="Mannose-Binding Protein A, subunit A"/>
    <property type="match status" value="1"/>
</dbReference>
<evidence type="ECO:0000313" key="3">
    <source>
        <dbReference type="EnsemblMetazoa" id="ACUA024236-PA"/>
    </source>
</evidence>
<protein>
    <recommendedName>
        <fullName evidence="2">C-type lectin domain-containing protein</fullName>
    </recommendedName>
</protein>
<evidence type="ECO:0000259" key="2">
    <source>
        <dbReference type="PROSITE" id="PS50041"/>
    </source>
</evidence>
<dbReference type="InterPro" id="IPR016187">
    <property type="entry name" value="CTDL_fold"/>
</dbReference>
<keyword evidence="1" id="KW-0732">Signal</keyword>
<dbReference type="SUPFAM" id="SSF56436">
    <property type="entry name" value="C-type lectin-like"/>
    <property type="match status" value="1"/>
</dbReference>
<organism evidence="3 4">
    <name type="scientific">Anopheles culicifacies</name>
    <dbReference type="NCBI Taxonomy" id="139723"/>
    <lineage>
        <taxon>Eukaryota</taxon>
        <taxon>Metazoa</taxon>
        <taxon>Ecdysozoa</taxon>
        <taxon>Arthropoda</taxon>
        <taxon>Hexapoda</taxon>
        <taxon>Insecta</taxon>
        <taxon>Pterygota</taxon>
        <taxon>Neoptera</taxon>
        <taxon>Endopterygota</taxon>
        <taxon>Diptera</taxon>
        <taxon>Nematocera</taxon>
        <taxon>Culicoidea</taxon>
        <taxon>Culicidae</taxon>
        <taxon>Anophelinae</taxon>
        <taxon>Anopheles</taxon>
        <taxon>culicifacies species complex</taxon>
    </lineage>
</organism>
<dbReference type="SMART" id="SM00034">
    <property type="entry name" value="CLECT"/>
    <property type="match status" value="1"/>
</dbReference>
<dbReference type="PROSITE" id="PS50041">
    <property type="entry name" value="C_TYPE_LECTIN_2"/>
    <property type="match status" value="1"/>
</dbReference>
<evidence type="ECO:0000313" key="4">
    <source>
        <dbReference type="Proteomes" id="UP000075883"/>
    </source>
</evidence>
<proteinExistence type="predicted"/>
<feature type="signal peptide" evidence="1">
    <location>
        <begin position="1"/>
        <end position="23"/>
    </location>
</feature>
<dbReference type="CDD" id="cd00037">
    <property type="entry name" value="CLECT"/>
    <property type="match status" value="1"/>
</dbReference>
<sequence length="173" mass="19394">MFLTKGFLATILLVVVFVSISLALPYDDDPSSLAAEPDEGNKRVGRILLPANFAVKKKKFTIGKLGVTTFFGAWRNCIAEGKGLATIDTREEQQYLEAMLESTDAFYWIAATNLGNPRFSLTWITTDLPVRTTPFDLRLTGPTCIALKYNGLWTKNNCFSTTTFYPYLCEAYY</sequence>
<feature type="domain" description="C-type lectin" evidence="2">
    <location>
        <begin position="69"/>
        <end position="158"/>
    </location>
</feature>
<name>A0A182MR30_9DIPT</name>
<dbReference type="EnsemblMetazoa" id="ACUA024236-RA">
    <property type="protein sequence ID" value="ACUA024236-PA"/>
    <property type="gene ID" value="ACUA024236"/>
</dbReference>
<evidence type="ECO:0000256" key="1">
    <source>
        <dbReference type="SAM" id="SignalP"/>
    </source>
</evidence>
<dbReference type="InterPro" id="IPR016186">
    <property type="entry name" value="C-type_lectin-like/link_sf"/>
</dbReference>
<reference evidence="3" key="2">
    <citation type="submission" date="2020-05" db="UniProtKB">
        <authorList>
            <consortium name="EnsemblMetazoa"/>
        </authorList>
    </citation>
    <scope>IDENTIFICATION</scope>
    <source>
        <strain evidence="3">A-37</strain>
    </source>
</reference>
<dbReference type="STRING" id="139723.A0A182MR30"/>
<dbReference type="Proteomes" id="UP000075883">
    <property type="component" value="Unassembled WGS sequence"/>
</dbReference>
<reference evidence="4" key="1">
    <citation type="submission" date="2013-09" db="EMBL/GenBank/DDBJ databases">
        <title>The Genome Sequence of Anopheles culicifacies species A.</title>
        <authorList>
            <consortium name="The Broad Institute Genomics Platform"/>
            <person name="Neafsey D.E."/>
            <person name="Besansky N."/>
            <person name="Howell P."/>
            <person name="Walton C."/>
            <person name="Young S.K."/>
            <person name="Zeng Q."/>
            <person name="Gargeya S."/>
            <person name="Fitzgerald M."/>
            <person name="Haas B."/>
            <person name="Abouelleil A."/>
            <person name="Allen A.W."/>
            <person name="Alvarado L."/>
            <person name="Arachchi H.M."/>
            <person name="Berlin A.M."/>
            <person name="Chapman S.B."/>
            <person name="Gainer-Dewar J."/>
            <person name="Goldberg J."/>
            <person name="Griggs A."/>
            <person name="Gujja S."/>
            <person name="Hansen M."/>
            <person name="Howarth C."/>
            <person name="Imamovic A."/>
            <person name="Ireland A."/>
            <person name="Larimer J."/>
            <person name="McCowan C."/>
            <person name="Murphy C."/>
            <person name="Pearson M."/>
            <person name="Poon T.W."/>
            <person name="Priest M."/>
            <person name="Roberts A."/>
            <person name="Saif S."/>
            <person name="Shea T."/>
            <person name="Sisk P."/>
            <person name="Sykes S."/>
            <person name="Wortman J."/>
            <person name="Nusbaum C."/>
            <person name="Birren B."/>
        </authorList>
    </citation>
    <scope>NUCLEOTIDE SEQUENCE [LARGE SCALE GENOMIC DNA]</scope>
    <source>
        <strain evidence="4">A-37</strain>
    </source>
</reference>
<keyword evidence="4" id="KW-1185">Reference proteome</keyword>
<dbReference type="AlphaFoldDB" id="A0A182MR30"/>
<feature type="chain" id="PRO_5008128675" description="C-type lectin domain-containing protein" evidence="1">
    <location>
        <begin position="24"/>
        <end position="173"/>
    </location>
</feature>
<dbReference type="InterPro" id="IPR001304">
    <property type="entry name" value="C-type_lectin-like"/>
</dbReference>
<accession>A0A182MR30</accession>
<dbReference type="VEuPathDB" id="VectorBase:ACUA024236"/>
<dbReference type="EMBL" id="AXCM01005571">
    <property type="status" value="NOT_ANNOTATED_CDS"/>
    <property type="molecule type" value="Genomic_DNA"/>
</dbReference>